<dbReference type="PANTHER" id="PTHR22946">
    <property type="entry name" value="DIENELACTONE HYDROLASE DOMAIN-CONTAINING PROTEIN-RELATED"/>
    <property type="match status" value="1"/>
</dbReference>
<feature type="signal peptide" evidence="2">
    <location>
        <begin position="1"/>
        <end position="24"/>
    </location>
</feature>
<dbReference type="SUPFAM" id="SSF53474">
    <property type="entry name" value="alpha/beta-Hydrolases"/>
    <property type="match status" value="1"/>
</dbReference>
<protein>
    <submittedName>
        <fullName evidence="4">Dienelactone hydrolase</fullName>
    </submittedName>
</protein>
<dbReference type="Gene3D" id="3.40.50.1820">
    <property type="entry name" value="alpha/beta hydrolase"/>
    <property type="match status" value="1"/>
</dbReference>
<evidence type="ECO:0000256" key="2">
    <source>
        <dbReference type="SAM" id="SignalP"/>
    </source>
</evidence>
<dbReference type="InterPro" id="IPR029058">
    <property type="entry name" value="AB_hydrolase_fold"/>
</dbReference>
<dbReference type="GO" id="GO:0016787">
    <property type="term" value="F:hydrolase activity"/>
    <property type="evidence" value="ECO:0007669"/>
    <property type="project" value="UniProtKB-KW"/>
</dbReference>
<evidence type="ECO:0000256" key="1">
    <source>
        <dbReference type="ARBA" id="ARBA00022801"/>
    </source>
</evidence>
<accession>A0ABU1K174</accession>
<name>A0ABU1K174_9PROT</name>
<proteinExistence type="predicted"/>
<dbReference type="InterPro" id="IPR022742">
    <property type="entry name" value="Hydrolase_4"/>
</dbReference>
<organism evidence="4 5">
    <name type="scientific">Inquilinus ginsengisoli</name>
    <dbReference type="NCBI Taxonomy" id="363840"/>
    <lineage>
        <taxon>Bacteria</taxon>
        <taxon>Pseudomonadati</taxon>
        <taxon>Pseudomonadota</taxon>
        <taxon>Alphaproteobacteria</taxon>
        <taxon>Rhodospirillales</taxon>
        <taxon>Rhodospirillaceae</taxon>
        <taxon>Inquilinus</taxon>
    </lineage>
</organism>
<keyword evidence="2" id="KW-0732">Signal</keyword>
<gene>
    <name evidence="4" type="ORF">E9232_007177</name>
</gene>
<dbReference type="EMBL" id="JAVDPW010000023">
    <property type="protein sequence ID" value="MDR6294621.1"/>
    <property type="molecule type" value="Genomic_DNA"/>
</dbReference>
<reference evidence="4 5" key="1">
    <citation type="submission" date="2023-07" db="EMBL/GenBank/DDBJ databases">
        <title>Sorghum-associated microbial communities from plants grown in Nebraska, USA.</title>
        <authorList>
            <person name="Schachtman D."/>
        </authorList>
    </citation>
    <scope>NUCLEOTIDE SEQUENCE [LARGE SCALE GENOMIC DNA]</scope>
    <source>
        <strain evidence="4 5">584</strain>
    </source>
</reference>
<comment type="caution">
    <text evidence="4">The sequence shown here is derived from an EMBL/GenBank/DDBJ whole genome shotgun (WGS) entry which is preliminary data.</text>
</comment>
<evidence type="ECO:0000313" key="5">
    <source>
        <dbReference type="Proteomes" id="UP001262410"/>
    </source>
</evidence>
<evidence type="ECO:0000259" key="3">
    <source>
        <dbReference type="Pfam" id="PF12146"/>
    </source>
</evidence>
<feature type="chain" id="PRO_5046274042" evidence="2">
    <location>
        <begin position="25"/>
        <end position="251"/>
    </location>
</feature>
<evidence type="ECO:0000313" key="4">
    <source>
        <dbReference type="EMBL" id="MDR6294621.1"/>
    </source>
</evidence>
<sequence length="251" mass="25605">MMRILSTLLAAALLATAGLQPAGAAPPPEATPLTFQASDGVTVHARYYPAATPKALILLFHQAGSSKDEYATIAPRLAAAGYSALAVDQRSGGSLFGVNETAAGLGRDPGYLAAKQDLEGALRWGEAQHQPLVLWGSSYSAALVFLVAAEHPGAVRAVLAFSPGEYLNPSDAVRRASAQLRAPVFVTSAQDAGEIAAARAILAASPAQVKVQYVPSQGGVHGSSTLIAARNPGGAEANWQAALAFLKAALG</sequence>
<feature type="domain" description="Serine aminopeptidase S33" evidence="3">
    <location>
        <begin position="52"/>
        <end position="188"/>
    </location>
</feature>
<dbReference type="InterPro" id="IPR050261">
    <property type="entry name" value="FrsA_esterase"/>
</dbReference>
<keyword evidence="1 4" id="KW-0378">Hydrolase</keyword>
<dbReference type="Pfam" id="PF12146">
    <property type="entry name" value="Hydrolase_4"/>
    <property type="match status" value="1"/>
</dbReference>
<dbReference type="Proteomes" id="UP001262410">
    <property type="component" value="Unassembled WGS sequence"/>
</dbReference>
<dbReference type="PANTHER" id="PTHR22946:SF9">
    <property type="entry name" value="POLYKETIDE TRANSFERASE AF380"/>
    <property type="match status" value="1"/>
</dbReference>
<keyword evidence="5" id="KW-1185">Reference proteome</keyword>
<dbReference type="RefSeq" id="WP_309802230.1">
    <property type="nucleotide sequence ID" value="NZ_JAVDPW010000023.1"/>
</dbReference>